<evidence type="ECO:0000256" key="1">
    <source>
        <dbReference type="ARBA" id="ARBA00004141"/>
    </source>
</evidence>
<protein>
    <recommendedName>
        <fullName evidence="8">Major facilitator superfamily (MFS) profile domain-containing protein</fullName>
    </recommendedName>
</protein>
<feature type="transmembrane region" description="Helical" evidence="7">
    <location>
        <begin position="135"/>
        <end position="159"/>
    </location>
</feature>
<dbReference type="OrthoDB" id="6133115at2759"/>
<gene>
    <name evidence="9" type="ORF">AUEXF2481DRAFT_48081</name>
</gene>
<reference evidence="9 10" key="1">
    <citation type="journal article" date="2014" name="BMC Genomics">
        <title>Genome sequencing of four Aureobasidium pullulans varieties: biotechnological potential, stress tolerance, and description of new species.</title>
        <authorList>
            <person name="Gostin Ar C."/>
            <person name="Ohm R.A."/>
            <person name="Kogej T."/>
            <person name="Sonjak S."/>
            <person name="Turk M."/>
            <person name="Zajc J."/>
            <person name="Zalar P."/>
            <person name="Grube M."/>
            <person name="Sun H."/>
            <person name="Han J."/>
            <person name="Sharma A."/>
            <person name="Chiniquy J."/>
            <person name="Ngan C.Y."/>
            <person name="Lipzen A."/>
            <person name="Barry K."/>
            <person name="Grigoriev I.V."/>
            <person name="Gunde-Cimerman N."/>
        </authorList>
    </citation>
    <scope>NUCLEOTIDE SEQUENCE [LARGE SCALE GENOMIC DNA]</scope>
    <source>
        <strain evidence="9 10">EXF-2481</strain>
    </source>
</reference>
<dbReference type="PROSITE" id="PS00217">
    <property type="entry name" value="SUGAR_TRANSPORT_2"/>
    <property type="match status" value="1"/>
</dbReference>
<accession>A0A074Y2X9</accession>
<feature type="domain" description="Major facilitator superfamily (MFS) profile" evidence="8">
    <location>
        <begin position="9"/>
        <end position="455"/>
    </location>
</feature>
<feature type="transmembrane region" description="Helical" evidence="7">
    <location>
        <begin position="7"/>
        <end position="27"/>
    </location>
</feature>
<feature type="transmembrane region" description="Helical" evidence="7">
    <location>
        <begin position="397"/>
        <end position="415"/>
    </location>
</feature>
<dbReference type="PANTHER" id="PTHR48022:SF2">
    <property type="entry name" value="PLASTIDIC GLUCOSE TRANSPORTER 4"/>
    <property type="match status" value="1"/>
</dbReference>
<dbReference type="GO" id="GO:0016020">
    <property type="term" value="C:membrane"/>
    <property type="evidence" value="ECO:0007669"/>
    <property type="project" value="UniProtKB-SubCell"/>
</dbReference>
<feature type="transmembrane region" description="Helical" evidence="7">
    <location>
        <begin position="288"/>
        <end position="309"/>
    </location>
</feature>
<dbReference type="InParanoid" id="A0A074Y2X9"/>
<keyword evidence="5 7" id="KW-1133">Transmembrane helix</keyword>
<evidence type="ECO:0000313" key="9">
    <source>
        <dbReference type="EMBL" id="KEQ92070.1"/>
    </source>
</evidence>
<dbReference type="Pfam" id="PF00083">
    <property type="entry name" value="Sugar_tr"/>
    <property type="match status" value="1"/>
</dbReference>
<dbReference type="Gene3D" id="1.20.1250.20">
    <property type="entry name" value="MFS general substrate transporter like domains"/>
    <property type="match status" value="1"/>
</dbReference>
<dbReference type="GeneID" id="25368435"/>
<keyword evidence="3" id="KW-0813">Transport</keyword>
<dbReference type="AlphaFoldDB" id="A0A074Y2X9"/>
<name>A0A074Y2X9_AURSE</name>
<dbReference type="SUPFAM" id="SSF103473">
    <property type="entry name" value="MFS general substrate transporter"/>
    <property type="match status" value="1"/>
</dbReference>
<evidence type="ECO:0000256" key="2">
    <source>
        <dbReference type="ARBA" id="ARBA00010992"/>
    </source>
</evidence>
<feature type="transmembrane region" description="Helical" evidence="7">
    <location>
        <begin position="165"/>
        <end position="186"/>
    </location>
</feature>
<feature type="transmembrane region" description="Helical" evidence="7">
    <location>
        <begin position="100"/>
        <end position="123"/>
    </location>
</feature>
<proteinExistence type="inferred from homology"/>
<evidence type="ECO:0000256" key="5">
    <source>
        <dbReference type="ARBA" id="ARBA00022989"/>
    </source>
</evidence>
<evidence type="ECO:0000256" key="4">
    <source>
        <dbReference type="ARBA" id="ARBA00022692"/>
    </source>
</evidence>
<evidence type="ECO:0000259" key="8">
    <source>
        <dbReference type="PROSITE" id="PS50850"/>
    </source>
</evidence>
<dbReference type="PANTHER" id="PTHR48022">
    <property type="entry name" value="PLASTIDIC GLUCOSE TRANSPORTER 4"/>
    <property type="match status" value="1"/>
</dbReference>
<dbReference type="InterPro" id="IPR020846">
    <property type="entry name" value="MFS_dom"/>
</dbReference>
<dbReference type="RefSeq" id="XP_013340537.1">
    <property type="nucleotide sequence ID" value="XM_013485083.1"/>
</dbReference>
<feature type="transmembrane region" description="Helical" evidence="7">
    <location>
        <begin position="76"/>
        <end position="94"/>
    </location>
</feature>
<dbReference type="InterPro" id="IPR005828">
    <property type="entry name" value="MFS_sugar_transport-like"/>
</dbReference>
<dbReference type="EMBL" id="KL584773">
    <property type="protein sequence ID" value="KEQ92070.1"/>
    <property type="molecule type" value="Genomic_DNA"/>
</dbReference>
<comment type="similarity">
    <text evidence="2">Belongs to the major facilitator superfamily. Sugar transporter (TC 2.A.1.1) family.</text>
</comment>
<dbReference type="PRINTS" id="PR00171">
    <property type="entry name" value="SUGRTRNSPORT"/>
</dbReference>
<dbReference type="OMA" id="WIITWLV"/>
<organism evidence="9 10">
    <name type="scientific">Aureobasidium subglaciale (strain EXF-2481)</name>
    <name type="common">Aureobasidium pullulans var. subglaciale</name>
    <dbReference type="NCBI Taxonomy" id="1043005"/>
    <lineage>
        <taxon>Eukaryota</taxon>
        <taxon>Fungi</taxon>
        <taxon>Dikarya</taxon>
        <taxon>Ascomycota</taxon>
        <taxon>Pezizomycotina</taxon>
        <taxon>Dothideomycetes</taxon>
        <taxon>Dothideomycetidae</taxon>
        <taxon>Dothideales</taxon>
        <taxon>Saccotheciaceae</taxon>
        <taxon>Aureobasidium</taxon>
    </lineage>
</organism>
<dbReference type="Proteomes" id="UP000030641">
    <property type="component" value="Unassembled WGS sequence"/>
</dbReference>
<feature type="transmembrane region" description="Helical" evidence="7">
    <location>
        <begin position="318"/>
        <end position="338"/>
    </location>
</feature>
<dbReference type="PROSITE" id="PS50850">
    <property type="entry name" value="MFS"/>
    <property type="match status" value="1"/>
</dbReference>
<keyword evidence="4 7" id="KW-0812">Transmembrane</keyword>
<sequence>MFSVRRIFTYNVVFCTATLIGYGSGYLNGVLAANDFAQRYGVTDTSGNYYLTSETRSLFSSIFAVGTIIGSGRKGGFLLAGFLYTVGIILQLIGTVSTAFIVGRVLLGMALGIISITTPTYLIESSSGSSRGRLMALYCQFLTCGNVLACGISMGTATIPESGSWRVTVGFQLFLALVVLSGGIFAPESPLILTKLTRHDAARQSMSVLRNQELDSLELDVAMQEIRETLSDQTKFGTKHLEECFQGPNLPRTLLGSTMGFMTIATGVTFWFSYGTTFFAAAGVRNSYLVSLILALVNAIFTAPSVFFIEKAGSRPCLLVDGVIMGVAQLATAVLHTVSPGSSASRNCLVAGSVISIAAYACTWGSFGEYGLSTWTIGFVVPYIVDPTSGDLGTNIAYLWTGTVAVSLVWAYLCVPELADLSKLEVNMLFEQRVPTTRSVRWQQQLRITTGIRPE</sequence>
<evidence type="ECO:0000256" key="7">
    <source>
        <dbReference type="SAM" id="Phobius"/>
    </source>
</evidence>
<keyword evidence="10" id="KW-1185">Reference proteome</keyword>
<evidence type="ECO:0000313" key="10">
    <source>
        <dbReference type="Proteomes" id="UP000030641"/>
    </source>
</evidence>
<dbReference type="HOGENOM" id="CLU_001265_30_1_1"/>
<dbReference type="GO" id="GO:0005351">
    <property type="term" value="F:carbohydrate:proton symporter activity"/>
    <property type="evidence" value="ECO:0007669"/>
    <property type="project" value="TreeGrafter"/>
</dbReference>
<evidence type="ECO:0000256" key="6">
    <source>
        <dbReference type="ARBA" id="ARBA00023136"/>
    </source>
</evidence>
<dbReference type="InterPro" id="IPR005829">
    <property type="entry name" value="Sugar_transporter_CS"/>
</dbReference>
<comment type="subcellular location">
    <subcellularLocation>
        <location evidence="1">Membrane</location>
        <topology evidence="1">Multi-pass membrane protein</topology>
    </subcellularLocation>
</comment>
<dbReference type="InterPro" id="IPR036259">
    <property type="entry name" value="MFS_trans_sf"/>
</dbReference>
<keyword evidence="6 7" id="KW-0472">Membrane</keyword>
<dbReference type="InterPro" id="IPR050360">
    <property type="entry name" value="MFS_Sugar_Transporters"/>
</dbReference>
<evidence type="ECO:0000256" key="3">
    <source>
        <dbReference type="ARBA" id="ARBA00022448"/>
    </source>
</evidence>
<feature type="transmembrane region" description="Helical" evidence="7">
    <location>
        <begin position="344"/>
        <end position="362"/>
    </location>
</feature>
<dbReference type="InterPro" id="IPR003663">
    <property type="entry name" value="Sugar/inositol_transpt"/>
</dbReference>
<feature type="transmembrane region" description="Helical" evidence="7">
    <location>
        <begin position="261"/>
        <end position="282"/>
    </location>
</feature>